<comment type="caution">
    <text evidence="1">The sequence shown here is derived from an EMBL/GenBank/DDBJ whole genome shotgun (WGS) entry which is preliminary data.</text>
</comment>
<reference evidence="1 2" key="1">
    <citation type="submission" date="2019-08" db="EMBL/GenBank/DDBJ databases">
        <title>Selenomonas sp. mPRGC5 and Selenomonas sp. mPRGC8 isolated from ruminal fluid of dairy goat (Capra hircus).</title>
        <authorList>
            <person name="Poothong S."/>
            <person name="Nuengjamnong C."/>
            <person name="Tanasupawat S."/>
        </authorList>
    </citation>
    <scope>NUCLEOTIDE SEQUENCE [LARGE SCALE GENOMIC DNA]</scope>
    <source>
        <strain evidence="2">mPRGC5</strain>
    </source>
</reference>
<keyword evidence="2" id="KW-1185">Reference proteome</keyword>
<name>A0A5D6VWP3_9FIRM</name>
<dbReference type="Proteomes" id="UP000323646">
    <property type="component" value="Unassembled WGS sequence"/>
</dbReference>
<sequence length="105" mass="11549">MTTAVTKAKATTKKVAGKKQHVFIFFNCNDNKDAHSMNARYNNEVFADTTSGRKALLAKVEAEVVAGRVNIADKDAVEHDILKGDPTEASSKIQYGDIERMIFMA</sequence>
<dbReference type="OrthoDB" id="1666642at2"/>
<gene>
    <name evidence="1" type="ORF">FZ040_11720</name>
</gene>
<protein>
    <submittedName>
        <fullName evidence="1">Uncharacterized protein</fullName>
    </submittedName>
</protein>
<dbReference type="AlphaFoldDB" id="A0A5D6VWP3"/>
<proteinExistence type="predicted"/>
<evidence type="ECO:0000313" key="2">
    <source>
        <dbReference type="Proteomes" id="UP000323646"/>
    </source>
</evidence>
<accession>A0A5D6VWP3</accession>
<dbReference type="EMBL" id="VTOY01000014">
    <property type="protein sequence ID" value="TYZ20511.1"/>
    <property type="molecule type" value="Genomic_DNA"/>
</dbReference>
<organism evidence="1 2">
    <name type="scientific">Selenomonas ruminis</name>
    <dbReference type="NCBI Taxonomy" id="2593411"/>
    <lineage>
        <taxon>Bacteria</taxon>
        <taxon>Bacillati</taxon>
        <taxon>Bacillota</taxon>
        <taxon>Negativicutes</taxon>
        <taxon>Selenomonadales</taxon>
        <taxon>Selenomonadaceae</taxon>
        <taxon>Selenomonas</taxon>
    </lineage>
</organism>
<evidence type="ECO:0000313" key="1">
    <source>
        <dbReference type="EMBL" id="TYZ20511.1"/>
    </source>
</evidence>